<name>A0ABV0KVL4_9CYAN</name>
<dbReference type="RefSeq" id="WP_190446841.1">
    <property type="nucleotide sequence ID" value="NZ_JAMPLM010000061.1"/>
</dbReference>
<proteinExistence type="predicted"/>
<reference evidence="1 2" key="1">
    <citation type="submission" date="2022-04" db="EMBL/GenBank/DDBJ databases">
        <title>Positive selection, recombination, and allopatry shape intraspecific diversity of widespread and dominant cyanobacteria.</title>
        <authorList>
            <person name="Wei J."/>
            <person name="Shu W."/>
            <person name="Hu C."/>
        </authorList>
    </citation>
    <scope>NUCLEOTIDE SEQUENCE [LARGE SCALE GENOMIC DNA]</scope>
    <source>
        <strain evidence="1 2">AS-A4</strain>
    </source>
</reference>
<evidence type="ECO:0000313" key="1">
    <source>
        <dbReference type="EMBL" id="MEP1062325.1"/>
    </source>
</evidence>
<comment type="caution">
    <text evidence="1">The sequence shown here is derived from an EMBL/GenBank/DDBJ whole genome shotgun (WGS) entry which is preliminary data.</text>
</comment>
<evidence type="ECO:0000313" key="2">
    <source>
        <dbReference type="Proteomes" id="UP001476950"/>
    </source>
</evidence>
<organism evidence="1 2">
    <name type="scientific">Stenomitos frigidus AS-A4</name>
    <dbReference type="NCBI Taxonomy" id="2933935"/>
    <lineage>
        <taxon>Bacteria</taxon>
        <taxon>Bacillati</taxon>
        <taxon>Cyanobacteriota</taxon>
        <taxon>Cyanophyceae</taxon>
        <taxon>Leptolyngbyales</taxon>
        <taxon>Leptolyngbyaceae</taxon>
        <taxon>Stenomitos</taxon>
    </lineage>
</organism>
<protein>
    <submittedName>
        <fullName evidence="1">Uncharacterized protein</fullName>
    </submittedName>
</protein>
<keyword evidence="2" id="KW-1185">Reference proteome</keyword>
<dbReference type="Proteomes" id="UP001476950">
    <property type="component" value="Unassembled WGS sequence"/>
</dbReference>
<sequence length="287" mass="31493">MSMMTPATINPQALIESRLQLHYAVQYIAATAAALAEPLPDNSHTSFRWNPALKVFVGSMIPATQPFQVALEPVSLTLIVVDDQNDAIASLPLHGKTMREGLEWLQQEVSKLGADASKIVFLDYPPNDFPDHPLAHGAAFDASQALALRELADYYITTDRLLQAIATTNKNASAIHIWPHHLDIAMLITLPGTKNGHPLTIGIGLSPGDTSYPEPYWYVYPYPYPDTANLPILDGQAFWHTQHWVGAVLQSSQLTENANAETRQQQIAAFLHSALNASITLLKQNVS</sequence>
<dbReference type="EMBL" id="JAMPLM010000061">
    <property type="protein sequence ID" value="MEP1062325.1"/>
    <property type="molecule type" value="Genomic_DNA"/>
</dbReference>
<accession>A0ABV0KVL4</accession>
<gene>
    <name evidence="1" type="ORF">NDI38_28535</name>
</gene>